<organism evidence="1">
    <name type="scientific">Siphoviridae sp. ctngK14</name>
    <dbReference type="NCBI Taxonomy" id="2827940"/>
    <lineage>
        <taxon>Viruses</taxon>
        <taxon>Duplodnaviria</taxon>
        <taxon>Heunggongvirae</taxon>
        <taxon>Uroviricota</taxon>
        <taxon>Caudoviricetes</taxon>
    </lineage>
</organism>
<proteinExistence type="predicted"/>
<sequence length="75" mass="8714">MTADQGQYEKFMAKLSKSGLELQKDFSRLSPENQKRFMQEVNQRLKCFGHAVTITDILQSLFRGTSCYLLPRIKL</sequence>
<reference evidence="1" key="1">
    <citation type="journal article" date="2021" name="Proc. Natl. Acad. Sci. U.S.A.">
        <title>A Catalog of Tens of Thousands of Viruses from Human Metagenomes Reveals Hidden Associations with Chronic Diseases.</title>
        <authorList>
            <person name="Tisza M.J."/>
            <person name="Buck C.B."/>
        </authorList>
    </citation>
    <scope>NUCLEOTIDE SEQUENCE</scope>
    <source>
        <strain evidence="1">CtngK14</strain>
    </source>
</reference>
<dbReference type="EMBL" id="BK032793">
    <property type="protein sequence ID" value="DAF60681.1"/>
    <property type="molecule type" value="Genomic_DNA"/>
</dbReference>
<protein>
    <submittedName>
        <fullName evidence="1">Uncharacterized protein</fullName>
    </submittedName>
</protein>
<evidence type="ECO:0000313" key="1">
    <source>
        <dbReference type="EMBL" id="DAF60681.1"/>
    </source>
</evidence>
<name>A0A8S5TBM7_9CAUD</name>
<accession>A0A8S5TBM7</accession>